<feature type="transmembrane region" description="Helical" evidence="2">
    <location>
        <begin position="33"/>
        <end position="50"/>
    </location>
</feature>
<organism evidence="3 4">
    <name type="scientific">Cylindrospermopsis raciborskii CS-505</name>
    <dbReference type="NCBI Taxonomy" id="533240"/>
    <lineage>
        <taxon>Bacteria</taxon>
        <taxon>Bacillati</taxon>
        <taxon>Cyanobacteriota</taxon>
        <taxon>Cyanophyceae</taxon>
        <taxon>Nostocales</taxon>
        <taxon>Aphanizomenonaceae</taxon>
        <taxon>Cylindrospermopsis</taxon>
    </lineage>
</organism>
<dbReference type="AlphaFoldDB" id="A0A853MBI0"/>
<reference evidence="3 4" key="1">
    <citation type="submission" date="2016-05" db="EMBL/GenBank/DDBJ databases">
        <title>First complete genome of the cyanobacterium Cylindrospermopsis raciborskii CS505, containing a circular chromosome and a single extrachromosomal element.</title>
        <authorList>
            <person name="Fuentes J."/>
            <person name="Tamames J."/>
            <person name="Allen E."/>
            <person name="Plominski A."/>
            <person name="Vasquez M."/>
        </authorList>
    </citation>
    <scope>NUCLEOTIDE SEQUENCE [LARGE SCALE GENOMIC DNA]</scope>
    <source>
        <strain evidence="3 4">CS505</strain>
    </source>
</reference>
<evidence type="ECO:0000256" key="1">
    <source>
        <dbReference type="SAM" id="MobiDB-lite"/>
    </source>
</evidence>
<feature type="region of interest" description="Disordered" evidence="1">
    <location>
        <begin position="142"/>
        <end position="211"/>
    </location>
</feature>
<sequence>MLVYILSLVVAIASLTIYASAFFFPEIHRKNDFIWSGVGLFYALVLWVFASRITGGLLLGHVASVSLLLWFGGQTLSLRGQLVSKGKPTSVPTAQPEIKGIQQPVSKISLLEKLQQLPSLIIRPFNGLIVKVQQVVFKNPSVNTKISPSPTPEPPAPESPTPEPPAPESPTPESSTPESPTLESPAPESPTPESPTLESPAPESSNPNPQS</sequence>
<keyword evidence="2" id="KW-0472">Membrane</keyword>
<dbReference type="RefSeq" id="WP_006276219.1">
    <property type="nucleotide sequence ID" value="NZ_ACYA01000015.1"/>
</dbReference>
<evidence type="ECO:0008006" key="5">
    <source>
        <dbReference type="Google" id="ProtNLM"/>
    </source>
</evidence>
<evidence type="ECO:0000256" key="2">
    <source>
        <dbReference type="SAM" id="Phobius"/>
    </source>
</evidence>
<feature type="compositionally biased region" description="Low complexity" evidence="1">
    <location>
        <begin position="171"/>
        <end position="186"/>
    </location>
</feature>
<dbReference type="Proteomes" id="UP000093903">
    <property type="component" value="Unassembled WGS sequence"/>
</dbReference>
<keyword evidence="2" id="KW-1133">Transmembrane helix</keyword>
<name>A0A853MBI0_9CYAN</name>
<feature type="compositionally biased region" description="Low complexity" evidence="1">
    <location>
        <begin position="194"/>
        <end position="211"/>
    </location>
</feature>
<protein>
    <recommendedName>
        <fullName evidence="5">Ycf66 family protein</fullName>
    </recommendedName>
</protein>
<dbReference type="Pfam" id="PF07444">
    <property type="entry name" value="Ycf66_N"/>
    <property type="match status" value="1"/>
</dbReference>
<feature type="transmembrane region" description="Helical" evidence="2">
    <location>
        <begin position="56"/>
        <end position="78"/>
    </location>
</feature>
<evidence type="ECO:0000313" key="4">
    <source>
        <dbReference type="Proteomes" id="UP000093903"/>
    </source>
</evidence>
<feature type="transmembrane region" description="Helical" evidence="2">
    <location>
        <begin position="6"/>
        <end position="24"/>
    </location>
</feature>
<dbReference type="EMBL" id="LYXA01000001">
    <property type="protein sequence ID" value="OBU75795.1"/>
    <property type="molecule type" value="Genomic_DNA"/>
</dbReference>
<comment type="caution">
    <text evidence="3">The sequence shown here is derived from an EMBL/GenBank/DDBJ whole genome shotgun (WGS) entry which is preliminary data.</text>
</comment>
<dbReference type="InterPro" id="IPR010004">
    <property type="entry name" value="Uncharacterised_Ycf66"/>
</dbReference>
<accession>A0A853MBI0</accession>
<proteinExistence type="predicted"/>
<keyword evidence="2" id="KW-0812">Transmembrane</keyword>
<evidence type="ECO:0000313" key="3">
    <source>
        <dbReference type="EMBL" id="OBU75795.1"/>
    </source>
</evidence>
<gene>
    <name evidence="3" type="ORF">A9P98_05295</name>
</gene>
<feature type="compositionally biased region" description="Pro residues" evidence="1">
    <location>
        <begin position="149"/>
        <end position="170"/>
    </location>
</feature>